<evidence type="ECO:0000256" key="8">
    <source>
        <dbReference type="ARBA" id="ARBA00032728"/>
    </source>
</evidence>
<proteinExistence type="inferred from homology"/>
<evidence type="ECO:0000256" key="4">
    <source>
        <dbReference type="ARBA" id="ARBA00022989"/>
    </source>
</evidence>
<dbReference type="STRING" id="10181.G5BUU7"/>
<evidence type="ECO:0000256" key="7">
    <source>
        <dbReference type="ARBA" id="ARBA00023886"/>
    </source>
</evidence>
<dbReference type="InterPro" id="IPR005045">
    <property type="entry name" value="CDC50/LEM3_fam"/>
</dbReference>
<protein>
    <recommendedName>
        <fullName evidence="7">Cell cycle control protein 50C</fullName>
    </recommendedName>
    <alternativeName>
        <fullName evidence="8">Transmembrane protein 30C</fullName>
    </alternativeName>
</protein>
<dbReference type="InParanoid" id="G5BUU7"/>
<organism evidence="10 11">
    <name type="scientific">Heterocephalus glaber</name>
    <name type="common">Naked mole rat</name>
    <dbReference type="NCBI Taxonomy" id="10181"/>
    <lineage>
        <taxon>Eukaryota</taxon>
        <taxon>Metazoa</taxon>
        <taxon>Chordata</taxon>
        <taxon>Craniata</taxon>
        <taxon>Vertebrata</taxon>
        <taxon>Euteleostomi</taxon>
        <taxon>Mammalia</taxon>
        <taxon>Eutheria</taxon>
        <taxon>Euarchontoglires</taxon>
        <taxon>Glires</taxon>
        <taxon>Rodentia</taxon>
        <taxon>Hystricomorpha</taxon>
        <taxon>Bathyergidae</taxon>
        <taxon>Heterocephalus</taxon>
    </lineage>
</organism>
<comment type="similarity">
    <text evidence="2">Belongs to the CDC50/LEM3 family.</text>
</comment>
<evidence type="ECO:0000256" key="1">
    <source>
        <dbReference type="ARBA" id="ARBA00004370"/>
    </source>
</evidence>
<dbReference type="PANTHER" id="PTHR10926">
    <property type="entry name" value="CELL CYCLE CONTROL PROTEIN 50"/>
    <property type="match status" value="1"/>
</dbReference>
<gene>
    <name evidence="10" type="ORF">GW7_21059</name>
</gene>
<reference evidence="10 11" key="1">
    <citation type="journal article" date="2011" name="Nature">
        <title>Genome sequencing reveals insights into physiology and longevity of the naked mole rat.</title>
        <authorList>
            <person name="Kim E.B."/>
            <person name="Fang X."/>
            <person name="Fushan A.A."/>
            <person name="Huang Z."/>
            <person name="Lobanov A.V."/>
            <person name="Han L."/>
            <person name="Marino S.M."/>
            <person name="Sun X."/>
            <person name="Turanov A.A."/>
            <person name="Yang P."/>
            <person name="Yim S.H."/>
            <person name="Zhao X."/>
            <person name="Kasaikina M.V."/>
            <person name="Stoletzki N."/>
            <person name="Peng C."/>
            <person name="Polak P."/>
            <person name="Xiong Z."/>
            <person name="Kiezun A."/>
            <person name="Zhu Y."/>
            <person name="Chen Y."/>
            <person name="Kryukov G.V."/>
            <person name="Zhang Q."/>
            <person name="Peshkin L."/>
            <person name="Yang L."/>
            <person name="Bronson R.T."/>
            <person name="Buffenstein R."/>
            <person name="Wang B."/>
            <person name="Han C."/>
            <person name="Li Q."/>
            <person name="Chen L."/>
            <person name="Zhao W."/>
            <person name="Sunyaev S.R."/>
            <person name="Park T.J."/>
            <person name="Zhang G."/>
            <person name="Wang J."/>
            <person name="Gladyshev V.N."/>
        </authorList>
    </citation>
    <scope>NUCLEOTIDE SEQUENCE [LARGE SCALE GENOMIC DNA]</scope>
</reference>
<dbReference type="GO" id="GO:0005783">
    <property type="term" value="C:endoplasmic reticulum"/>
    <property type="evidence" value="ECO:0007669"/>
    <property type="project" value="TreeGrafter"/>
</dbReference>
<evidence type="ECO:0000256" key="9">
    <source>
        <dbReference type="SAM" id="Phobius"/>
    </source>
</evidence>
<comment type="subcellular location">
    <subcellularLocation>
        <location evidence="1">Membrane</location>
    </subcellularLocation>
</comment>
<feature type="non-terminal residue" evidence="10">
    <location>
        <position position="99"/>
    </location>
</feature>
<evidence type="ECO:0000256" key="2">
    <source>
        <dbReference type="ARBA" id="ARBA00009457"/>
    </source>
</evidence>
<accession>G5BUU7</accession>
<dbReference type="GO" id="GO:0005794">
    <property type="term" value="C:Golgi apparatus"/>
    <property type="evidence" value="ECO:0007669"/>
    <property type="project" value="TreeGrafter"/>
</dbReference>
<dbReference type="AlphaFoldDB" id="G5BUU7"/>
<evidence type="ECO:0000256" key="5">
    <source>
        <dbReference type="ARBA" id="ARBA00023136"/>
    </source>
</evidence>
<name>G5BUU7_HETGA</name>
<sequence>LSRMPDNTAMKQQNLPVHQLHFSATVVISIFFGTGVLCLCMGVILRLSAKSAKRIEINYTKICANCAQLPENAFNFDKECTCSIPFYLPEKMEVSEIEK</sequence>
<feature type="transmembrane region" description="Helical" evidence="9">
    <location>
        <begin position="20"/>
        <end position="45"/>
    </location>
</feature>
<keyword evidence="5 9" id="KW-0472">Membrane</keyword>
<dbReference type="PANTHER" id="PTHR10926:SF1">
    <property type="entry name" value="CELL CYCLE CONTROL PROTEIN 50C"/>
    <property type="match status" value="1"/>
</dbReference>
<evidence type="ECO:0000313" key="11">
    <source>
        <dbReference type="Proteomes" id="UP000006813"/>
    </source>
</evidence>
<keyword evidence="4 9" id="KW-1133">Transmembrane helix</keyword>
<feature type="non-terminal residue" evidence="10">
    <location>
        <position position="1"/>
    </location>
</feature>
<evidence type="ECO:0000313" key="10">
    <source>
        <dbReference type="EMBL" id="EHB13058.1"/>
    </source>
</evidence>
<evidence type="ECO:0000256" key="3">
    <source>
        <dbReference type="ARBA" id="ARBA00022692"/>
    </source>
</evidence>
<dbReference type="GO" id="GO:0045332">
    <property type="term" value="P:phospholipid translocation"/>
    <property type="evidence" value="ECO:0007669"/>
    <property type="project" value="TreeGrafter"/>
</dbReference>
<evidence type="ECO:0000256" key="6">
    <source>
        <dbReference type="ARBA" id="ARBA00023180"/>
    </source>
</evidence>
<dbReference type="GO" id="GO:0005886">
    <property type="term" value="C:plasma membrane"/>
    <property type="evidence" value="ECO:0007669"/>
    <property type="project" value="TreeGrafter"/>
</dbReference>
<keyword evidence="3 9" id="KW-0812">Transmembrane</keyword>
<keyword evidence="6" id="KW-0325">Glycoprotein</keyword>
<dbReference type="EMBL" id="JH171978">
    <property type="protein sequence ID" value="EHB13058.1"/>
    <property type="molecule type" value="Genomic_DNA"/>
</dbReference>
<dbReference type="Proteomes" id="UP000006813">
    <property type="component" value="Unassembled WGS sequence"/>
</dbReference>